<dbReference type="GO" id="GO:0008270">
    <property type="term" value="F:zinc ion binding"/>
    <property type="evidence" value="ECO:0007669"/>
    <property type="project" value="UniProtKB-UniRule"/>
</dbReference>
<dbReference type="PROSITE" id="PS51864">
    <property type="entry name" value="ASTACIN"/>
    <property type="match status" value="1"/>
</dbReference>
<keyword evidence="3 10" id="KW-0645">Protease</keyword>
<dbReference type="GO" id="GO:0006508">
    <property type="term" value="P:proteolysis"/>
    <property type="evidence" value="ECO:0007669"/>
    <property type="project" value="UniProtKB-KW"/>
</dbReference>
<evidence type="ECO:0000256" key="2">
    <source>
        <dbReference type="ARBA" id="ARBA00022536"/>
    </source>
</evidence>
<dbReference type="GO" id="GO:0004222">
    <property type="term" value="F:metalloendopeptidase activity"/>
    <property type="evidence" value="ECO:0007669"/>
    <property type="project" value="UniProtKB-UniRule"/>
</dbReference>
<keyword evidence="4 10" id="KW-0479">Metal-binding</keyword>
<feature type="domain" description="ShKT" evidence="13">
    <location>
        <begin position="388"/>
        <end position="423"/>
    </location>
</feature>
<dbReference type="InterPro" id="IPR003582">
    <property type="entry name" value="ShKT_dom"/>
</dbReference>
<feature type="binding site" evidence="10">
    <location>
        <position position="198"/>
    </location>
    <ligand>
        <name>Zn(2+)</name>
        <dbReference type="ChEBI" id="CHEBI:29105"/>
        <note>catalytic</note>
    </ligand>
</feature>
<feature type="binding site" evidence="10">
    <location>
        <position position="192"/>
    </location>
    <ligand>
        <name>Zn(2+)</name>
        <dbReference type="ChEBI" id="CHEBI:29105"/>
        <note>catalytic</note>
    </ligand>
</feature>
<dbReference type="GO" id="GO:0018996">
    <property type="term" value="P:molting cycle, collagen and cuticulin-based cuticle"/>
    <property type="evidence" value="ECO:0007669"/>
    <property type="project" value="UniProtKB-ARBA"/>
</dbReference>
<dbReference type="InterPro" id="IPR034035">
    <property type="entry name" value="Astacin-like_dom"/>
</dbReference>
<keyword evidence="7 10" id="KW-0482">Metalloprotease</keyword>
<evidence type="ECO:0000256" key="10">
    <source>
        <dbReference type="PROSITE-ProRule" id="PRU01211"/>
    </source>
</evidence>
<evidence type="ECO:0000256" key="11">
    <source>
        <dbReference type="RuleBase" id="RU361183"/>
    </source>
</evidence>
<feature type="region of interest" description="Disordered" evidence="12">
    <location>
        <begin position="431"/>
        <end position="454"/>
    </location>
</feature>
<evidence type="ECO:0000259" key="14">
    <source>
        <dbReference type="PROSITE" id="PS51864"/>
    </source>
</evidence>
<dbReference type="FunFam" id="3.40.390.10:FF:000028">
    <property type="entry name" value="Zinc metalloproteinase"/>
    <property type="match status" value="1"/>
</dbReference>
<evidence type="ECO:0000256" key="4">
    <source>
        <dbReference type="ARBA" id="ARBA00022723"/>
    </source>
</evidence>
<comment type="caution">
    <text evidence="15">The sequence shown here is derived from an EMBL/GenBank/DDBJ whole genome shotgun (WGS) entry which is preliminary data.</text>
</comment>
<evidence type="ECO:0000256" key="8">
    <source>
        <dbReference type="ARBA" id="ARBA00023157"/>
    </source>
</evidence>
<dbReference type="CDD" id="cd04280">
    <property type="entry name" value="ZnMc_astacin_like"/>
    <property type="match status" value="1"/>
</dbReference>
<dbReference type="EC" id="3.4.24.-" evidence="11"/>
<evidence type="ECO:0000259" key="13">
    <source>
        <dbReference type="PROSITE" id="PS51670"/>
    </source>
</evidence>
<dbReference type="Pfam" id="PF01400">
    <property type="entry name" value="Astacin"/>
    <property type="match status" value="1"/>
</dbReference>
<dbReference type="OrthoDB" id="6061307at2759"/>
<dbReference type="Pfam" id="PF01549">
    <property type="entry name" value="ShK"/>
    <property type="match status" value="2"/>
</dbReference>
<name>A0A3S0ZGF1_ELYCH</name>
<feature type="compositionally biased region" description="Low complexity" evidence="12">
    <location>
        <begin position="438"/>
        <end position="447"/>
    </location>
</feature>
<comment type="function">
    <text evidence="1">Metalloprotease.</text>
</comment>
<dbReference type="Proteomes" id="UP000271974">
    <property type="component" value="Unassembled WGS sequence"/>
</dbReference>
<keyword evidence="5 10" id="KW-0378">Hydrolase</keyword>
<dbReference type="SUPFAM" id="SSF55486">
    <property type="entry name" value="Metalloproteases ('zincins'), catalytic domain"/>
    <property type="match status" value="1"/>
</dbReference>
<sequence>MNIWVFGVLFVLVGACLGEDSDTEGQDMRMDEVTGEQMSIDQMIASAMEVSSLDHLSDLNGEIMQELDIIYKMDQWKELQKEDGDEEAGVKSRKKRKAIKENRYRWTGKTIPYVIANRVFNQRALGEITRAINEWQKYTCISFKRRSSERNYVYFDNGSGCYSYVGMTGGSQTIGLAGGCRYKGVIVHEIGHAVGFHHEQNRPDRDQYVRIIRANIPSNLYYNFKKYPYSAVNLYDVPYDYTSVMHYGGTAFTTNGQLTIQTLDRNYQNRIGNRGGLSFRDVKTANRMYSCNEHCSSGIKCPGEGFVGKDCKCWCPGNPITECTGTTGGKITQPTTRQPVVTAKPTCRNHNSRCATWARQGYCQKSSYMQMYCKPACNLCDTKPKPPCMNDKEHCEYWKNQGYCRGEFAGYMKDHCMLACGHCSRSNSRSEESEGESESSSSSPLEGSDGGDTGGSNGVAPGVWVCLSSLLMLGAAILPSEF</sequence>
<organism evidence="15 16">
    <name type="scientific">Elysia chlorotica</name>
    <name type="common">Eastern emerald elysia</name>
    <name type="synonym">Sea slug</name>
    <dbReference type="NCBI Taxonomy" id="188477"/>
    <lineage>
        <taxon>Eukaryota</taxon>
        <taxon>Metazoa</taxon>
        <taxon>Spiralia</taxon>
        <taxon>Lophotrochozoa</taxon>
        <taxon>Mollusca</taxon>
        <taxon>Gastropoda</taxon>
        <taxon>Heterobranchia</taxon>
        <taxon>Euthyneura</taxon>
        <taxon>Panpulmonata</taxon>
        <taxon>Sacoglossa</taxon>
        <taxon>Placobranchoidea</taxon>
        <taxon>Plakobranchidae</taxon>
        <taxon>Elysia</taxon>
    </lineage>
</organism>
<evidence type="ECO:0000256" key="9">
    <source>
        <dbReference type="PROSITE-ProRule" id="PRU01005"/>
    </source>
</evidence>
<dbReference type="InterPro" id="IPR001506">
    <property type="entry name" value="Peptidase_M12A"/>
</dbReference>
<protein>
    <recommendedName>
        <fullName evidence="11">Metalloendopeptidase</fullName>
        <ecNumber evidence="11">3.4.24.-</ecNumber>
    </recommendedName>
</protein>
<feature type="binding site" evidence="10">
    <location>
        <position position="188"/>
    </location>
    <ligand>
        <name>Zn(2+)</name>
        <dbReference type="ChEBI" id="CHEBI:29105"/>
        <note>catalytic</note>
    </ligand>
</feature>
<feature type="domain" description="Peptidase M12A" evidence="14">
    <location>
        <begin position="97"/>
        <end position="292"/>
    </location>
</feature>
<proteinExistence type="predicted"/>
<keyword evidence="6 10" id="KW-0862">Zinc</keyword>
<keyword evidence="2" id="KW-0245">EGF-like domain</keyword>
<accession>A0A3S0ZGF1</accession>
<dbReference type="PANTHER" id="PTHR10127">
    <property type="entry name" value="DISCOIDIN, CUB, EGF, LAMININ , AND ZINC METALLOPROTEASE DOMAIN CONTAINING"/>
    <property type="match status" value="1"/>
</dbReference>
<dbReference type="PROSITE" id="PS51670">
    <property type="entry name" value="SHKT"/>
    <property type="match status" value="2"/>
</dbReference>
<dbReference type="EMBL" id="RQTK01000614">
    <property type="protein sequence ID" value="RUS77049.1"/>
    <property type="molecule type" value="Genomic_DNA"/>
</dbReference>
<keyword evidence="11" id="KW-0732">Signal</keyword>
<dbReference type="Gene3D" id="1.10.10.1940">
    <property type="match status" value="1"/>
</dbReference>
<feature type="active site" evidence="10">
    <location>
        <position position="189"/>
    </location>
</feature>
<dbReference type="InterPro" id="IPR006026">
    <property type="entry name" value="Peptidase_Metallo"/>
</dbReference>
<comment type="caution">
    <text evidence="9">Lacks conserved residue(s) required for the propagation of feature annotation.</text>
</comment>
<evidence type="ECO:0000256" key="1">
    <source>
        <dbReference type="ARBA" id="ARBA00002657"/>
    </source>
</evidence>
<evidence type="ECO:0000256" key="6">
    <source>
        <dbReference type="ARBA" id="ARBA00022833"/>
    </source>
</evidence>
<dbReference type="InterPro" id="IPR024079">
    <property type="entry name" value="MetalloPept_cat_dom_sf"/>
</dbReference>
<feature type="domain" description="ShKT" evidence="13">
    <location>
        <begin position="347"/>
        <end position="380"/>
    </location>
</feature>
<dbReference type="AlphaFoldDB" id="A0A3S0ZGF1"/>
<evidence type="ECO:0000313" key="16">
    <source>
        <dbReference type="Proteomes" id="UP000271974"/>
    </source>
</evidence>
<evidence type="ECO:0000256" key="7">
    <source>
        <dbReference type="ARBA" id="ARBA00023049"/>
    </source>
</evidence>
<evidence type="ECO:0000256" key="12">
    <source>
        <dbReference type="SAM" id="MobiDB-lite"/>
    </source>
</evidence>
<gene>
    <name evidence="15" type="ORF">EGW08_015186</name>
</gene>
<evidence type="ECO:0000256" key="3">
    <source>
        <dbReference type="ARBA" id="ARBA00022670"/>
    </source>
</evidence>
<evidence type="ECO:0000313" key="15">
    <source>
        <dbReference type="EMBL" id="RUS77049.1"/>
    </source>
</evidence>
<keyword evidence="8" id="KW-1015">Disulfide bond</keyword>
<dbReference type="PRINTS" id="PR00480">
    <property type="entry name" value="ASTACIN"/>
</dbReference>
<comment type="cofactor">
    <cofactor evidence="10 11">
        <name>Zn(2+)</name>
        <dbReference type="ChEBI" id="CHEBI:29105"/>
    </cofactor>
    <text evidence="10 11">Binds 1 zinc ion per subunit.</text>
</comment>
<dbReference type="PANTHER" id="PTHR10127:SF780">
    <property type="entry name" value="METALLOENDOPEPTIDASE"/>
    <property type="match status" value="1"/>
</dbReference>
<dbReference type="SMART" id="SM00254">
    <property type="entry name" value="ShKT"/>
    <property type="match status" value="2"/>
</dbReference>
<reference evidence="15 16" key="1">
    <citation type="submission" date="2019-01" db="EMBL/GenBank/DDBJ databases">
        <title>A draft genome assembly of the solar-powered sea slug Elysia chlorotica.</title>
        <authorList>
            <person name="Cai H."/>
            <person name="Li Q."/>
            <person name="Fang X."/>
            <person name="Li J."/>
            <person name="Curtis N.E."/>
            <person name="Altenburger A."/>
            <person name="Shibata T."/>
            <person name="Feng M."/>
            <person name="Maeda T."/>
            <person name="Schwartz J.A."/>
            <person name="Shigenobu S."/>
            <person name="Lundholm N."/>
            <person name="Nishiyama T."/>
            <person name="Yang H."/>
            <person name="Hasebe M."/>
            <person name="Li S."/>
            <person name="Pierce S.K."/>
            <person name="Wang J."/>
        </authorList>
    </citation>
    <scope>NUCLEOTIDE SEQUENCE [LARGE SCALE GENOMIC DNA]</scope>
    <source>
        <strain evidence="15">EC2010</strain>
        <tissue evidence="15">Whole organism of an adult</tissue>
    </source>
</reference>
<feature type="chain" id="PRO_5018379803" description="Metalloendopeptidase" evidence="11">
    <location>
        <begin position="19"/>
        <end position="482"/>
    </location>
</feature>
<dbReference type="SMART" id="SM00235">
    <property type="entry name" value="ZnMc"/>
    <property type="match status" value="1"/>
</dbReference>
<evidence type="ECO:0000256" key="5">
    <source>
        <dbReference type="ARBA" id="ARBA00022801"/>
    </source>
</evidence>
<feature type="signal peptide" evidence="11">
    <location>
        <begin position="1"/>
        <end position="18"/>
    </location>
</feature>
<dbReference type="Gene3D" id="3.40.390.10">
    <property type="entry name" value="Collagenase (Catalytic Domain)"/>
    <property type="match status" value="1"/>
</dbReference>
<keyword evidence="16" id="KW-1185">Reference proteome</keyword>